<proteinExistence type="predicted"/>
<dbReference type="AlphaFoldDB" id="X1T8M8"/>
<evidence type="ECO:0000313" key="1">
    <source>
        <dbReference type="EMBL" id="GAJ01703.1"/>
    </source>
</evidence>
<sequence length="37" mass="4153">KKIEFTVYIEGETVNIPAHLREIVLQGSQVIQKGLSN</sequence>
<protein>
    <submittedName>
        <fullName evidence="1">Uncharacterized protein</fullName>
    </submittedName>
</protein>
<gene>
    <name evidence="1" type="ORF">S12H4_32010</name>
</gene>
<accession>X1T8M8</accession>
<feature type="non-terminal residue" evidence="1">
    <location>
        <position position="1"/>
    </location>
</feature>
<comment type="caution">
    <text evidence="1">The sequence shown here is derived from an EMBL/GenBank/DDBJ whole genome shotgun (WGS) entry which is preliminary data.</text>
</comment>
<dbReference type="EMBL" id="BARW01018734">
    <property type="protein sequence ID" value="GAJ01703.1"/>
    <property type="molecule type" value="Genomic_DNA"/>
</dbReference>
<organism evidence="1">
    <name type="scientific">marine sediment metagenome</name>
    <dbReference type="NCBI Taxonomy" id="412755"/>
    <lineage>
        <taxon>unclassified sequences</taxon>
        <taxon>metagenomes</taxon>
        <taxon>ecological metagenomes</taxon>
    </lineage>
</organism>
<name>X1T8M8_9ZZZZ</name>
<reference evidence="1" key="1">
    <citation type="journal article" date="2014" name="Front. Microbiol.">
        <title>High frequency of phylogenetically diverse reductive dehalogenase-homologous genes in deep subseafloor sedimentary metagenomes.</title>
        <authorList>
            <person name="Kawai M."/>
            <person name="Futagami T."/>
            <person name="Toyoda A."/>
            <person name="Takaki Y."/>
            <person name="Nishi S."/>
            <person name="Hori S."/>
            <person name="Arai W."/>
            <person name="Tsubouchi T."/>
            <person name="Morono Y."/>
            <person name="Uchiyama I."/>
            <person name="Ito T."/>
            <person name="Fujiyama A."/>
            <person name="Inagaki F."/>
            <person name="Takami H."/>
        </authorList>
    </citation>
    <scope>NUCLEOTIDE SEQUENCE</scope>
    <source>
        <strain evidence="1">Expedition CK06-06</strain>
    </source>
</reference>